<name>A0ABP8CZ25_9ACTN</name>
<evidence type="ECO:0000313" key="1">
    <source>
        <dbReference type="EMBL" id="GAA4245157.1"/>
    </source>
</evidence>
<accession>A0ABP8CZ25</accession>
<dbReference type="RefSeq" id="WP_345121941.1">
    <property type="nucleotide sequence ID" value="NZ_BAABAT010000002.1"/>
</dbReference>
<keyword evidence="2" id="KW-1185">Reference proteome</keyword>
<sequence length="178" mass="19461">MTDPSSAYRSVVGDIIAARPTAEPPPDAPDLRISRRRQPQAVADLLPAELEQLGAVWHDCSLDDVLADEEYEVEAAEVVDAAGTVRFRLYGWNFGVGYLFPPEGLAVVASGAQHDIEHWRLDQRPLFAAMDRALRAGGHGFTQPLHFCWTDDTCWDEIAGAEPGTVGSEPYLRALFGA</sequence>
<proteinExistence type="predicted"/>
<organism evidence="1 2">
    <name type="scientific">Dactylosporangium darangshiense</name>
    <dbReference type="NCBI Taxonomy" id="579108"/>
    <lineage>
        <taxon>Bacteria</taxon>
        <taxon>Bacillati</taxon>
        <taxon>Actinomycetota</taxon>
        <taxon>Actinomycetes</taxon>
        <taxon>Micromonosporales</taxon>
        <taxon>Micromonosporaceae</taxon>
        <taxon>Dactylosporangium</taxon>
    </lineage>
</organism>
<gene>
    <name evidence="1" type="ORF">GCM10022255_011320</name>
</gene>
<evidence type="ECO:0000313" key="2">
    <source>
        <dbReference type="Proteomes" id="UP001500620"/>
    </source>
</evidence>
<reference evidence="2" key="1">
    <citation type="journal article" date="2019" name="Int. J. Syst. Evol. Microbiol.">
        <title>The Global Catalogue of Microorganisms (GCM) 10K type strain sequencing project: providing services to taxonomists for standard genome sequencing and annotation.</title>
        <authorList>
            <consortium name="The Broad Institute Genomics Platform"/>
            <consortium name="The Broad Institute Genome Sequencing Center for Infectious Disease"/>
            <person name="Wu L."/>
            <person name="Ma J."/>
        </authorList>
    </citation>
    <scope>NUCLEOTIDE SEQUENCE [LARGE SCALE GENOMIC DNA]</scope>
    <source>
        <strain evidence="2">JCM 17441</strain>
    </source>
</reference>
<dbReference type="Proteomes" id="UP001500620">
    <property type="component" value="Unassembled WGS sequence"/>
</dbReference>
<dbReference type="EMBL" id="BAABAT010000002">
    <property type="protein sequence ID" value="GAA4245157.1"/>
    <property type="molecule type" value="Genomic_DNA"/>
</dbReference>
<comment type="caution">
    <text evidence="1">The sequence shown here is derived from an EMBL/GenBank/DDBJ whole genome shotgun (WGS) entry which is preliminary data.</text>
</comment>
<protein>
    <submittedName>
        <fullName evidence="1">Uncharacterized protein</fullName>
    </submittedName>
</protein>